<organism evidence="3 4">
    <name type="scientific">Opisthorchis viverrini</name>
    <name type="common">Southeast Asian liver fluke</name>
    <dbReference type="NCBI Taxonomy" id="6198"/>
    <lineage>
        <taxon>Eukaryota</taxon>
        <taxon>Metazoa</taxon>
        <taxon>Spiralia</taxon>
        <taxon>Lophotrochozoa</taxon>
        <taxon>Platyhelminthes</taxon>
        <taxon>Trematoda</taxon>
        <taxon>Digenea</taxon>
        <taxon>Opisthorchiida</taxon>
        <taxon>Opisthorchiata</taxon>
        <taxon>Opisthorchiidae</taxon>
        <taxon>Opisthorchis</taxon>
    </lineage>
</organism>
<evidence type="ECO:0000256" key="1">
    <source>
        <dbReference type="SAM" id="MobiDB-lite"/>
    </source>
</evidence>
<evidence type="ECO:0000313" key="3">
    <source>
        <dbReference type="EMBL" id="OON19539.1"/>
    </source>
</evidence>
<dbReference type="Proteomes" id="UP000243686">
    <property type="component" value="Unassembled WGS sequence"/>
</dbReference>
<dbReference type="EMBL" id="KV893230">
    <property type="protein sequence ID" value="OON19539.1"/>
    <property type="molecule type" value="Genomic_DNA"/>
</dbReference>
<gene>
    <name evidence="3" type="ORF">X801_04593</name>
</gene>
<accession>A0A1S8WYC8</accession>
<reference evidence="3 4" key="1">
    <citation type="submission" date="2015-03" db="EMBL/GenBank/DDBJ databases">
        <title>Draft genome of the nematode, Opisthorchis viverrini.</title>
        <authorList>
            <person name="Mitreva M."/>
        </authorList>
    </citation>
    <scope>NUCLEOTIDE SEQUENCE [LARGE SCALE GENOMIC DNA]</scope>
    <source>
        <strain evidence="3">Khon Kaen</strain>
    </source>
</reference>
<feature type="domain" description="Mitochondrial splicing suppressor 51-like C-terminal" evidence="2">
    <location>
        <begin position="216"/>
        <end position="476"/>
    </location>
</feature>
<keyword evidence="4" id="KW-1185">Reference proteome</keyword>
<evidence type="ECO:0000313" key="4">
    <source>
        <dbReference type="Proteomes" id="UP000243686"/>
    </source>
</evidence>
<sequence>ELCKAVYYCSSRCKEIDFLSEPNPDHGHHLWCSKMKAFMSVESRLCDLPLAFARVTTLVSFSDNQMAQFLTAHGVYNMGLWKYEHPFGALEPSVKAAGPPDGELHLFCALWNTSTLDTPHHDPRCNVWSESSSATVSSEDAMLRAYSLPMESILLSLSPTVPQTLEARHSTLAAVFLSNWAEYYIWRGFANPSPSQSLHGDWSEFSSPMAILLHWPLTIYYVLAHIFPKTSTFNSFSFIPVVQIDGFFTCLSHALLHGVVLKYFISLNYRIFGFSVFADEQIIQSVFEKGVLTIHVVGVEHELSMLPVFLVSPSRYKVFSDVNTRTMRFGLELAYLLNPDLRVRLFFIGTDFSPAVDRHIFNLSSRLSVSVCSSTYHEFIRDSLPHLDRPHLVIGFNSGLAAYSTWTPTLKLIHALNVPAYFTDSCLYSCAWGYRVAHCLGVGVDEYHPECGTVLDDLEGTGVSAPILNPFRSPIRLQSSGARWGWFRNAFIYAPIRRTVPSTHPQGETIGQVIDQYAKLLGQQERFAPKAQRALLPGMRFSDVYEFLAALLLNRPLPYLNEASSGVVLDLVLSLAELLELLQNGDVGAFPELAVMRKALEVASTRVTDCTGIFLATAAAIHLAASLNATGEDLLDDSMSILPLGPLFVLREVQRTTSLKATRELQRVLLRKFCEIWELPEIEDNLNSLSVSTSPTNPVFAQLVKSLSMFTLNPFLLPRSVINSFQSLLCKLCRQTYSRSVDVSQLTSLFKSVLFSDLQLQPKTADPEDDVPTPSVPPQTKQQKKRCYEMDPSCDEPSVTPTKRVRRSRRRTTSTNQTVEVTGTANAVASAPTLSSSSTVMPLQMPKTGELSQFFRRVQDEREKLVNRKTYQKAERTTHSKRFYDVHNRKNTGDLYEKQLLRFPAHLTYSKLNNSVGQNATPYNGGTGSMQDTSKNWSCFIKKTEQR</sequence>
<dbReference type="PANTHER" id="PTHR47570:SF1">
    <property type="entry name" value="ZINC ION BINDING PROTEIN"/>
    <property type="match status" value="1"/>
</dbReference>
<dbReference type="PANTHER" id="PTHR47570">
    <property type="entry name" value="ZINC ION BINDING PROTEIN"/>
    <property type="match status" value="1"/>
</dbReference>
<name>A0A1S8WYC8_OPIVI</name>
<feature type="region of interest" description="Disordered" evidence="1">
    <location>
        <begin position="763"/>
        <end position="817"/>
    </location>
</feature>
<dbReference type="AlphaFoldDB" id="A0A1S8WYC8"/>
<proteinExistence type="predicted"/>
<dbReference type="InterPro" id="IPR046824">
    <property type="entry name" value="Mss51-like_C"/>
</dbReference>
<feature type="compositionally biased region" description="Basic residues" evidence="1">
    <location>
        <begin position="803"/>
        <end position="812"/>
    </location>
</feature>
<evidence type="ECO:0000259" key="2">
    <source>
        <dbReference type="Pfam" id="PF20179"/>
    </source>
</evidence>
<dbReference type="Pfam" id="PF20179">
    <property type="entry name" value="MSS51_C"/>
    <property type="match status" value="1"/>
</dbReference>
<protein>
    <recommendedName>
        <fullName evidence="2">Mitochondrial splicing suppressor 51-like C-terminal domain-containing protein</fullName>
    </recommendedName>
</protein>
<feature type="non-terminal residue" evidence="3">
    <location>
        <position position="1"/>
    </location>
</feature>
<feature type="non-terminal residue" evidence="3">
    <location>
        <position position="947"/>
    </location>
</feature>